<comment type="similarity">
    <text evidence="11">Belongs to the cysteine-rich repeat secretory protein family. Plasmodesmata-located proteins (PDLD) subfamily.</text>
</comment>
<keyword evidence="6" id="KW-0677">Repeat</keyword>
<evidence type="ECO:0000256" key="5">
    <source>
        <dbReference type="ARBA" id="ARBA00022729"/>
    </source>
</evidence>
<evidence type="ECO:0000256" key="6">
    <source>
        <dbReference type="ARBA" id="ARBA00022737"/>
    </source>
</evidence>
<keyword evidence="4" id="KW-0645">Protease</keyword>
<dbReference type="GO" id="GO:0008234">
    <property type="term" value="F:cysteine-type peptidase activity"/>
    <property type="evidence" value="ECO:0007669"/>
    <property type="project" value="InterPro"/>
</dbReference>
<dbReference type="OrthoDB" id="1112035at2759"/>
<dbReference type="Pfam" id="PF02902">
    <property type="entry name" value="Peptidase_C48"/>
    <property type="match status" value="1"/>
</dbReference>
<dbReference type="PANTHER" id="PTHR32080:SF27">
    <property type="entry name" value="OS01G0548750 PROTEIN"/>
    <property type="match status" value="1"/>
</dbReference>
<evidence type="ECO:0000256" key="1">
    <source>
        <dbReference type="ARBA" id="ARBA00004251"/>
    </source>
</evidence>
<evidence type="ECO:0000259" key="12">
    <source>
        <dbReference type="PROSITE" id="PS51473"/>
    </source>
</evidence>
<dbReference type="InterPro" id="IPR038408">
    <property type="entry name" value="GNK2_sf"/>
</dbReference>
<dbReference type="GO" id="GO:0016301">
    <property type="term" value="F:kinase activity"/>
    <property type="evidence" value="ECO:0007669"/>
    <property type="project" value="UniProtKB-KW"/>
</dbReference>
<dbReference type="PROSITE" id="PS51473">
    <property type="entry name" value="GNK2"/>
    <property type="match status" value="1"/>
</dbReference>
<evidence type="ECO:0000313" key="13">
    <source>
        <dbReference type="EMBL" id="PHT35284.1"/>
    </source>
</evidence>
<comment type="caution">
    <text evidence="13">The sequence shown here is derived from an EMBL/GenBank/DDBJ whole genome shotgun (WGS) entry which is preliminary data.</text>
</comment>
<dbReference type="SUPFAM" id="SSF54001">
    <property type="entry name" value="Cysteine proteinases"/>
    <property type="match status" value="1"/>
</dbReference>
<dbReference type="PANTHER" id="PTHR32080">
    <property type="entry name" value="ANTIFUNGAL PROTEIN GINKBILOBIN-2-LIKE"/>
    <property type="match status" value="1"/>
</dbReference>
<evidence type="ECO:0000256" key="2">
    <source>
        <dbReference type="ARBA" id="ARBA00005234"/>
    </source>
</evidence>
<dbReference type="Gene3D" id="3.40.395.10">
    <property type="entry name" value="Adenoviral Proteinase, Chain A"/>
    <property type="match status" value="1"/>
</dbReference>
<keyword evidence="7" id="KW-0378">Hydrolase</keyword>
<dbReference type="Proteomes" id="UP000224567">
    <property type="component" value="Unassembled WGS sequence"/>
</dbReference>
<dbReference type="EMBL" id="MLFT02000011">
    <property type="protein sequence ID" value="PHT35284.1"/>
    <property type="molecule type" value="Genomic_DNA"/>
</dbReference>
<evidence type="ECO:0000256" key="8">
    <source>
        <dbReference type="ARBA" id="ARBA00022949"/>
    </source>
</evidence>
<dbReference type="STRING" id="33114.A0A2G2VQN3"/>
<keyword evidence="8" id="KW-0965">Cell junction</keyword>
<evidence type="ECO:0000313" key="14">
    <source>
        <dbReference type="Proteomes" id="UP000224567"/>
    </source>
</evidence>
<dbReference type="GO" id="GO:0005886">
    <property type="term" value="C:plasma membrane"/>
    <property type="evidence" value="ECO:0007669"/>
    <property type="project" value="UniProtKB-SubCell"/>
</dbReference>
<organism evidence="13 14">
    <name type="scientific">Capsicum baccatum</name>
    <name type="common">Peruvian pepper</name>
    <dbReference type="NCBI Taxonomy" id="33114"/>
    <lineage>
        <taxon>Eukaryota</taxon>
        <taxon>Viridiplantae</taxon>
        <taxon>Streptophyta</taxon>
        <taxon>Embryophyta</taxon>
        <taxon>Tracheophyta</taxon>
        <taxon>Spermatophyta</taxon>
        <taxon>Magnoliopsida</taxon>
        <taxon>eudicotyledons</taxon>
        <taxon>Gunneridae</taxon>
        <taxon>Pentapetalae</taxon>
        <taxon>asterids</taxon>
        <taxon>lamiids</taxon>
        <taxon>Solanales</taxon>
        <taxon>Solanaceae</taxon>
        <taxon>Solanoideae</taxon>
        <taxon>Capsiceae</taxon>
        <taxon>Capsicum</taxon>
    </lineage>
</organism>
<reference evidence="13 14" key="1">
    <citation type="journal article" date="2017" name="Genome Biol.">
        <title>New reference genome sequences of hot pepper reveal the massive evolution of plant disease-resistance genes by retroduplication.</title>
        <authorList>
            <person name="Kim S."/>
            <person name="Park J."/>
            <person name="Yeom S.I."/>
            <person name="Kim Y.M."/>
            <person name="Seo E."/>
            <person name="Kim K.T."/>
            <person name="Kim M.S."/>
            <person name="Lee J.M."/>
            <person name="Cheong K."/>
            <person name="Shin H.S."/>
            <person name="Kim S.B."/>
            <person name="Han K."/>
            <person name="Lee J."/>
            <person name="Park M."/>
            <person name="Lee H.A."/>
            <person name="Lee H.Y."/>
            <person name="Lee Y."/>
            <person name="Oh S."/>
            <person name="Lee J.H."/>
            <person name="Choi E."/>
            <person name="Choi E."/>
            <person name="Lee S.E."/>
            <person name="Jeon J."/>
            <person name="Kim H."/>
            <person name="Choi G."/>
            <person name="Song H."/>
            <person name="Lee J."/>
            <person name="Lee S.C."/>
            <person name="Kwon J.K."/>
            <person name="Lee H.Y."/>
            <person name="Koo N."/>
            <person name="Hong Y."/>
            <person name="Kim R.W."/>
            <person name="Kang W.H."/>
            <person name="Huh J.H."/>
            <person name="Kang B.C."/>
            <person name="Yang T.J."/>
            <person name="Lee Y.H."/>
            <person name="Bennetzen J.L."/>
            <person name="Choi D."/>
        </authorList>
    </citation>
    <scope>NUCLEOTIDE SEQUENCE [LARGE SCALE GENOMIC DNA]</scope>
    <source>
        <strain evidence="14">cv. PBC81</strain>
    </source>
</reference>
<evidence type="ECO:0000256" key="4">
    <source>
        <dbReference type="ARBA" id="ARBA00022670"/>
    </source>
</evidence>
<evidence type="ECO:0000256" key="10">
    <source>
        <dbReference type="ARBA" id="ARBA00024184"/>
    </source>
</evidence>
<dbReference type="GO" id="GO:0006508">
    <property type="term" value="P:proteolysis"/>
    <property type="evidence" value="ECO:0007669"/>
    <property type="project" value="UniProtKB-KW"/>
</dbReference>
<proteinExistence type="inferred from homology"/>
<comment type="subcellular location">
    <subcellularLocation>
        <location evidence="10">Cell junction</location>
        <location evidence="10">Plasmodesma</location>
    </subcellularLocation>
    <subcellularLocation>
        <location evidence="1">Cell membrane</location>
        <topology evidence="1">Single-pass type I membrane protein</topology>
    </subcellularLocation>
</comment>
<reference evidence="14" key="2">
    <citation type="journal article" date="2017" name="J. Anim. Genet.">
        <title>Multiple reference genome sequences of hot pepper reveal the massive evolution of plant disease resistance genes by retroduplication.</title>
        <authorList>
            <person name="Kim S."/>
            <person name="Park J."/>
            <person name="Yeom S.-I."/>
            <person name="Kim Y.-M."/>
            <person name="Seo E."/>
            <person name="Kim K.-T."/>
            <person name="Kim M.-S."/>
            <person name="Lee J.M."/>
            <person name="Cheong K."/>
            <person name="Shin H.-S."/>
            <person name="Kim S.-B."/>
            <person name="Han K."/>
            <person name="Lee J."/>
            <person name="Park M."/>
            <person name="Lee H.-A."/>
            <person name="Lee H.-Y."/>
            <person name="Lee Y."/>
            <person name="Oh S."/>
            <person name="Lee J.H."/>
            <person name="Choi E."/>
            <person name="Choi E."/>
            <person name="Lee S.E."/>
            <person name="Jeon J."/>
            <person name="Kim H."/>
            <person name="Choi G."/>
            <person name="Song H."/>
            <person name="Lee J."/>
            <person name="Lee S.-C."/>
            <person name="Kwon J.-K."/>
            <person name="Lee H.-Y."/>
            <person name="Koo N."/>
            <person name="Hong Y."/>
            <person name="Kim R.W."/>
            <person name="Kang W.-H."/>
            <person name="Huh J.H."/>
            <person name="Kang B.-C."/>
            <person name="Yang T.-J."/>
            <person name="Lee Y.-H."/>
            <person name="Bennetzen J.L."/>
            <person name="Choi D."/>
        </authorList>
    </citation>
    <scope>NUCLEOTIDE SEQUENCE [LARGE SCALE GENOMIC DNA]</scope>
    <source>
        <strain evidence="14">cv. PBC81</strain>
    </source>
</reference>
<evidence type="ECO:0000256" key="11">
    <source>
        <dbReference type="ARBA" id="ARBA00038393"/>
    </source>
</evidence>
<dbReference type="InterPro" id="IPR002902">
    <property type="entry name" value="GNK2"/>
</dbReference>
<evidence type="ECO:0000256" key="7">
    <source>
        <dbReference type="ARBA" id="ARBA00022801"/>
    </source>
</evidence>
<keyword evidence="5" id="KW-0732">Signal</keyword>
<dbReference type="InterPro" id="IPR051378">
    <property type="entry name" value="Cell2Cell_Antifungal"/>
</dbReference>
<dbReference type="InterPro" id="IPR038765">
    <property type="entry name" value="Papain-like_cys_pep_sf"/>
</dbReference>
<dbReference type="GO" id="GO:0009506">
    <property type="term" value="C:plasmodesma"/>
    <property type="evidence" value="ECO:0007669"/>
    <property type="project" value="UniProtKB-SubCell"/>
</dbReference>
<feature type="domain" description="Gnk2-homologous" evidence="12">
    <location>
        <begin position="492"/>
        <end position="593"/>
    </location>
</feature>
<gene>
    <name evidence="13" type="ORF">CQW23_27084</name>
</gene>
<evidence type="ECO:0000256" key="9">
    <source>
        <dbReference type="ARBA" id="ARBA00023157"/>
    </source>
</evidence>
<keyword evidence="14" id="KW-1185">Reference proteome</keyword>
<comment type="similarity">
    <text evidence="2">Belongs to the peptidase C48 family.</text>
</comment>
<evidence type="ECO:0000256" key="3">
    <source>
        <dbReference type="ARBA" id="ARBA00022581"/>
    </source>
</evidence>
<keyword evidence="9" id="KW-1015">Disulfide bond</keyword>
<dbReference type="InterPro" id="IPR003653">
    <property type="entry name" value="Peptidase_C48_C"/>
</dbReference>
<protein>
    <submittedName>
        <fullName evidence="13">Cysteine-rich receptor-like protein kinase 2</fullName>
    </submittedName>
</protein>
<accession>A0A2G2VQN3</accession>
<keyword evidence="3" id="KW-0945">Host-virus interaction</keyword>
<dbReference type="Gene3D" id="3.30.430.20">
    <property type="entry name" value="Gnk2 domain, C-X8-C-X2-C motif"/>
    <property type="match status" value="1"/>
</dbReference>
<name>A0A2G2VQN3_CAPBA</name>
<sequence length="631" mass="71983">MLDSMKYQVYKRKSMYRCGGFPLAFQCWFYECCPYANDKLVVRVGDSVPRVLYWSVMIRPNYRKVKFTFSDRNCEQVVLTNIEPTCIEKSIFQLPVFKPVPQKEHVAFKKYDGDHIDVVARDHLSDNVVDEIGKETVGVGDCIDTNAEEVKNSFEDSWSDFPDYEVSKFTQPISQENVQYMKYLVENSQEIDWSVVSDSEISKYTQPDKIGEHSVIEKAVGKIDTDFGSTSVVLVATEVLIGVGSIRKNVDDTFVGDKSTVILDDTPVVPRRIRNQLQYVNHHTFLLSSFNSLVYSKSVNNLANAFDFGVVMVKTKEWFYTLGYAGVLLTDSFLGKRKDVAVIKEDSEIVEYILRYVIRCNVSWYFVDNVLFSINIFENFHWILARLSFKDQSICVYDSMRSARYRRVAEKAVSAYSELIPNLFSSIDFWDKKIDGIAAADSFDIRMVDGLPTQKNTSSSKMEIPSSSILCSLFVIILVLLLPNTSVAKPRSQTVKITCGTQLELNMMTSVPNFIGVMETISQQMRTRGYGVAVTGTGPDSNYRLAQFYGDLSLLDCSLYCAEARMILPQCFLYNGGRIYLDGCFMRKENYTFYDQDLGLEDKHVCGNRITKSTLFPQKLGELFSKQLQMH</sequence>
<dbReference type="CDD" id="cd23509">
    <property type="entry name" value="Gnk2-like"/>
    <property type="match status" value="1"/>
</dbReference>
<dbReference type="AlphaFoldDB" id="A0A2G2VQN3"/>